<evidence type="ECO:0000313" key="3">
    <source>
        <dbReference type="EMBL" id="CAB3997335.1"/>
    </source>
</evidence>
<keyword evidence="1" id="KW-0175">Coiled coil</keyword>
<dbReference type="Proteomes" id="UP001152795">
    <property type="component" value="Unassembled WGS sequence"/>
</dbReference>
<name>A0A6S7H0G7_PARCT</name>
<feature type="region of interest" description="Disordered" evidence="2">
    <location>
        <begin position="1"/>
        <end position="22"/>
    </location>
</feature>
<feature type="compositionally biased region" description="Basic and acidic residues" evidence="2">
    <location>
        <begin position="866"/>
        <end position="880"/>
    </location>
</feature>
<dbReference type="PANTHER" id="PTHR47331:SF6">
    <property type="entry name" value="DOUBLECORTIN DOMAIN-CONTAINING PROTEIN"/>
    <property type="match status" value="1"/>
</dbReference>
<dbReference type="CDD" id="cd01644">
    <property type="entry name" value="RT_pepA17"/>
    <property type="match status" value="1"/>
</dbReference>
<sequence>MAEYDGNSLSSPVVSEHGEKRTRTFTHKGFQNTLINQTKTFNKQTKVLRVAIDLVYKTIEENSPIKEALDSLEKERRMLVNSVKSLEELFAQDKWGETTDVEPTIRKAFESFLHAAEVVSQEAGKKLDNNKSKVANTSSVRSRRSRTSVKTGSTRSSLHSERRIAMAEAAAAKEQAEYDRLIAQMEKDRKQREAQEVLERSAAQARHEHDIAVLAARKLEAVAQAKFEAIERSIIQEEDDSYSGKSSRKASVEPLERTKAWVESQPPFEGDVVRKIKREVNDEFNQTLPHPIRHRSERHQIYETQEPSRVVQQCMGAIATTNEKLTASLAKLSLPKCHPDVFSGDATMFHPWKTAFKGMTESCNVTPENEMNYLCVYTTGEPRKLVNSYRKRRHKDLEKLLMELWMELEKRFGNVAVITNAFLTRLRESARFGEYDKKKLQAFSDLCSDVVSQVSQLPGLACLNYPNAIRPILYNLPESLRNRWDKQVVGFTLKNKDAYPDFTVFASMIEKQSLLKNHPNVTAFEKRGKGDRRKPFIPPLIPPEDPLHTVLAGETKTEDQEVKEKHCPFHKCIGHTLSECKSFAQKTLEEKTQWIKEEKLCFRCLVAGHIANQCKSKMKCGKCSSERHPTLLHKEKWNNDARSKEITSARMSIGCNADRNVSCSKVALLDVFHPDRPQKKFRVYAIVDEQSNASMISPELADGLGISGPKEKYLLSTCSGSKETRFGRRVPGLMVTPVKGKPLELPTLIECDNIPKDKSEIPSPEFAMQYTHLRNIADEIPPLDSRAEVQLLIGRNAPELLKVKAFRNGPNGTPWAHKLAVGWTICGQACVDRQGGPIHVGTHRTIYYDPPRQIHFEQDEASTLQRDAKPKQDKSNTREISYHELTPCTNNYVVQENFPDVYQATDRDNETTMSIEDQRFIQIMESNIHKNQTGHWEMLLPLRSNDIHVPDNRDQASTRLKSLLRSFKRNPKMEQDYFNFMAKLFECGHAVPIPIEATPPKETGKIWYLPHFGVYHPRKPNKIRVVFDSSAEFKGTSLNKGLLSGPDMHNGLQGILVRFRRNAVGVMCDIEQMFHNFHVHPPHRDLLRFLWFADNDKEKDIIVYQMVVHLFGNTSSPAVATFGLRKTAEEGEKEFGQDAKDFVVEDFYVDDGLTSRDTAEGTVSLIKNTQAMLATANLRLHKIASNSVEVMKSFPDQDRVESLKDLHIEQGPLPSQRSLGVMWDWEKDAFAFQIT</sequence>
<comment type="caution">
    <text evidence="3">The sequence shown here is derived from an EMBL/GenBank/DDBJ whole genome shotgun (WGS) entry which is preliminary data.</text>
</comment>
<dbReference type="SUPFAM" id="SSF56672">
    <property type="entry name" value="DNA/RNA polymerases"/>
    <property type="match status" value="1"/>
</dbReference>
<dbReference type="AlphaFoldDB" id="A0A6S7H0G7"/>
<evidence type="ECO:0000256" key="1">
    <source>
        <dbReference type="SAM" id="Coils"/>
    </source>
</evidence>
<dbReference type="OrthoDB" id="5988360at2759"/>
<gene>
    <name evidence="3" type="ORF">PACLA_8A077542</name>
</gene>
<feature type="compositionally biased region" description="Low complexity" evidence="2">
    <location>
        <begin position="148"/>
        <end position="157"/>
    </location>
</feature>
<reference evidence="3" key="1">
    <citation type="submission" date="2020-04" db="EMBL/GenBank/DDBJ databases">
        <authorList>
            <person name="Alioto T."/>
            <person name="Alioto T."/>
            <person name="Gomez Garrido J."/>
        </authorList>
    </citation>
    <scope>NUCLEOTIDE SEQUENCE</scope>
    <source>
        <strain evidence="3">A484AB</strain>
    </source>
</reference>
<keyword evidence="4" id="KW-1185">Reference proteome</keyword>
<dbReference type="InterPro" id="IPR043502">
    <property type="entry name" value="DNA/RNA_pol_sf"/>
</dbReference>
<protein>
    <submittedName>
        <fullName evidence="3">PREDICTED: uncharacterized protein LOC107357656</fullName>
    </submittedName>
</protein>
<accession>A0A6S7H0G7</accession>
<feature type="region of interest" description="Disordered" evidence="2">
    <location>
        <begin position="860"/>
        <end position="880"/>
    </location>
</feature>
<evidence type="ECO:0000313" key="4">
    <source>
        <dbReference type="Proteomes" id="UP001152795"/>
    </source>
</evidence>
<organism evidence="3 4">
    <name type="scientific">Paramuricea clavata</name>
    <name type="common">Red gorgonian</name>
    <name type="synonym">Violescent sea-whip</name>
    <dbReference type="NCBI Taxonomy" id="317549"/>
    <lineage>
        <taxon>Eukaryota</taxon>
        <taxon>Metazoa</taxon>
        <taxon>Cnidaria</taxon>
        <taxon>Anthozoa</taxon>
        <taxon>Octocorallia</taxon>
        <taxon>Malacalcyonacea</taxon>
        <taxon>Plexauridae</taxon>
        <taxon>Paramuricea</taxon>
    </lineage>
</organism>
<dbReference type="PANTHER" id="PTHR47331">
    <property type="entry name" value="PHD-TYPE DOMAIN-CONTAINING PROTEIN"/>
    <property type="match status" value="1"/>
</dbReference>
<feature type="region of interest" description="Disordered" evidence="2">
    <location>
        <begin position="124"/>
        <end position="160"/>
    </location>
</feature>
<dbReference type="EMBL" id="CACRXK020003074">
    <property type="protein sequence ID" value="CAB3997335.1"/>
    <property type="molecule type" value="Genomic_DNA"/>
</dbReference>
<evidence type="ECO:0000256" key="2">
    <source>
        <dbReference type="SAM" id="MobiDB-lite"/>
    </source>
</evidence>
<proteinExistence type="predicted"/>
<feature type="coiled-coil region" evidence="1">
    <location>
        <begin position="164"/>
        <end position="191"/>
    </location>
</feature>